<feature type="domain" description="THUMP" evidence="3">
    <location>
        <begin position="187"/>
        <end position="300"/>
    </location>
</feature>
<dbReference type="SUPFAM" id="SSF143437">
    <property type="entry name" value="THUMP domain-like"/>
    <property type="match status" value="1"/>
</dbReference>
<evidence type="ECO:0000256" key="1">
    <source>
        <dbReference type="PROSITE-ProRule" id="PRU00529"/>
    </source>
</evidence>
<dbReference type="GO" id="GO:0006400">
    <property type="term" value="P:tRNA modification"/>
    <property type="evidence" value="ECO:0007669"/>
    <property type="project" value="InterPro"/>
</dbReference>
<protein>
    <recommendedName>
        <fullName evidence="3">THUMP domain-containing protein</fullName>
    </recommendedName>
</protein>
<name>A0AAN9YEM5_9PEZI</name>
<accession>A0AAN9YEM5</accession>
<proteinExistence type="predicted"/>
<evidence type="ECO:0000313" key="4">
    <source>
        <dbReference type="EMBL" id="KAK7740588.1"/>
    </source>
</evidence>
<dbReference type="AlphaFoldDB" id="A0AAN9YEM5"/>
<dbReference type="PANTHER" id="PTHR13452">
    <property type="entry name" value="THUMP DOMAIN CONTAINING PROTEIN 1-RELATED"/>
    <property type="match status" value="1"/>
</dbReference>
<feature type="compositionally biased region" description="Basic and acidic residues" evidence="2">
    <location>
        <begin position="204"/>
        <end position="228"/>
    </location>
</feature>
<comment type="caution">
    <text evidence="4">The sequence shown here is derived from an EMBL/GenBank/DDBJ whole genome shotgun (WGS) entry which is preliminary data.</text>
</comment>
<dbReference type="PROSITE" id="PS51165">
    <property type="entry name" value="THUMP"/>
    <property type="match status" value="1"/>
</dbReference>
<organism evidence="4 5">
    <name type="scientific">Diatrype stigma</name>
    <dbReference type="NCBI Taxonomy" id="117547"/>
    <lineage>
        <taxon>Eukaryota</taxon>
        <taxon>Fungi</taxon>
        <taxon>Dikarya</taxon>
        <taxon>Ascomycota</taxon>
        <taxon>Pezizomycotina</taxon>
        <taxon>Sordariomycetes</taxon>
        <taxon>Xylariomycetidae</taxon>
        <taxon>Xylariales</taxon>
        <taxon>Diatrypaceae</taxon>
        <taxon>Diatrype</taxon>
    </lineage>
</organism>
<dbReference type="CDD" id="cd11717">
    <property type="entry name" value="THUMP_THUMPD1_like"/>
    <property type="match status" value="1"/>
</dbReference>
<keyword evidence="5" id="KW-1185">Reference proteome</keyword>
<dbReference type="Proteomes" id="UP001320420">
    <property type="component" value="Unassembled WGS sequence"/>
</dbReference>
<evidence type="ECO:0000313" key="5">
    <source>
        <dbReference type="Proteomes" id="UP001320420"/>
    </source>
</evidence>
<dbReference type="InterPro" id="IPR004114">
    <property type="entry name" value="THUMP_dom"/>
</dbReference>
<dbReference type="EMBL" id="JAKJXP020000169">
    <property type="protein sequence ID" value="KAK7740588.1"/>
    <property type="molecule type" value="Genomic_DNA"/>
</dbReference>
<evidence type="ECO:0000256" key="2">
    <source>
        <dbReference type="SAM" id="MobiDB-lite"/>
    </source>
</evidence>
<dbReference type="GO" id="GO:0003723">
    <property type="term" value="F:RNA binding"/>
    <property type="evidence" value="ECO:0007669"/>
    <property type="project" value="UniProtKB-UniRule"/>
</dbReference>
<reference evidence="4 5" key="1">
    <citation type="submission" date="2024-02" db="EMBL/GenBank/DDBJ databases">
        <title>De novo assembly and annotation of 12 fungi associated with fruit tree decline syndrome in Ontario, Canada.</title>
        <authorList>
            <person name="Sulman M."/>
            <person name="Ellouze W."/>
            <person name="Ilyukhin E."/>
        </authorList>
    </citation>
    <scope>NUCLEOTIDE SEQUENCE [LARGE SCALE GENOMIC DNA]</scope>
    <source>
        <strain evidence="4 5">M11/M66-122</strain>
    </source>
</reference>
<sequence>MESGGKRKQPPAGGPSGPHFKKRQGGSGGKWQTPHYKAKMDALKGRNIEVGDVGVWVTCMRGKERQAAAELVDLCNDYGQKLYGIEPPEEDEGLASDDEGDIEASIQKELDGMKSSSGKAKKDRTFEPVRVGIECLFFVRTKQPVNPRELVEAICNDAKNCTDRQQRRSRFINRLTPVAIIGKATENGLEEVAKNVLAKHFQLAEERTGEEGNEAGGEKKEDEKKKEEDEAAPDQDSESKAAPSYAIRPTIRAHSTLKRDDVIKKVASLIAPRHKVNLSRPDKVVLIEIFQTFCGMSVVGTEWDAMKRFNIYELYEAALKRSANPSTEPTKA</sequence>
<gene>
    <name evidence="4" type="ORF">SLS62_011088</name>
</gene>
<feature type="region of interest" description="Disordered" evidence="2">
    <location>
        <begin position="1"/>
        <end position="34"/>
    </location>
</feature>
<dbReference type="InterPro" id="IPR040183">
    <property type="entry name" value="THUMPD1-like"/>
</dbReference>
<dbReference type="Gene3D" id="3.30.2300.10">
    <property type="entry name" value="THUMP superfamily"/>
    <property type="match status" value="1"/>
</dbReference>
<dbReference type="PANTHER" id="PTHR13452:SF10">
    <property type="entry name" value="THUMP DOMAIN-CONTAINING PROTEIN 1"/>
    <property type="match status" value="1"/>
</dbReference>
<dbReference type="Pfam" id="PF02926">
    <property type="entry name" value="THUMP"/>
    <property type="match status" value="1"/>
</dbReference>
<feature type="region of interest" description="Disordered" evidence="2">
    <location>
        <begin position="204"/>
        <end position="249"/>
    </location>
</feature>
<evidence type="ECO:0000259" key="3">
    <source>
        <dbReference type="PROSITE" id="PS51165"/>
    </source>
</evidence>
<keyword evidence="1" id="KW-0694">RNA-binding</keyword>